<organism evidence="1 2">
    <name type="scientific">OM182 bacterium BACL3 MAG-120507-bin80</name>
    <dbReference type="NCBI Taxonomy" id="1655577"/>
    <lineage>
        <taxon>Bacteria</taxon>
        <taxon>Pseudomonadati</taxon>
        <taxon>Pseudomonadota</taxon>
        <taxon>Gammaproteobacteria</taxon>
        <taxon>OMG group</taxon>
        <taxon>OM182 clade</taxon>
    </lineage>
</organism>
<protein>
    <recommendedName>
        <fullName evidence="3">DUF4136 domain-containing protein</fullName>
    </recommendedName>
</protein>
<dbReference type="AlphaFoldDB" id="A0A0R2SBV8"/>
<reference evidence="1 2" key="1">
    <citation type="submission" date="2015-10" db="EMBL/GenBank/DDBJ databases">
        <title>Metagenome-Assembled Genomes uncover a global brackish microbiome.</title>
        <authorList>
            <person name="Hugerth L.W."/>
            <person name="Larsson J."/>
            <person name="Alneberg J."/>
            <person name="Lindh M.V."/>
            <person name="Legrand C."/>
            <person name="Pinhassi J."/>
            <person name="Andersson A.F."/>
        </authorList>
    </citation>
    <scope>NUCLEOTIDE SEQUENCE [LARGE SCALE GENOMIC DNA]</scope>
    <source>
        <strain evidence="1">BACL4 MAG-120507-bin80</strain>
    </source>
</reference>
<proteinExistence type="predicted"/>
<dbReference type="PROSITE" id="PS51257">
    <property type="entry name" value="PROKAR_LIPOPROTEIN"/>
    <property type="match status" value="1"/>
</dbReference>
<dbReference type="Proteomes" id="UP000051934">
    <property type="component" value="Unassembled WGS sequence"/>
</dbReference>
<comment type="caution">
    <text evidence="1">The sequence shown here is derived from an EMBL/GenBank/DDBJ whole genome shotgun (WGS) entry which is preliminary data.</text>
</comment>
<dbReference type="EMBL" id="LIBB01000080">
    <property type="protein sequence ID" value="KRO72308.1"/>
    <property type="molecule type" value="Genomic_DNA"/>
</dbReference>
<evidence type="ECO:0008006" key="3">
    <source>
        <dbReference type="Google" id="ProtNLM"/>
    </source>
</evidence>
<gene>
    <name evidence="1" type="ORF">ABR69_00590</name>
</gene>
<evidence type="ECO:0000313" key="1">
    <source>
        <dbReference type="EMBL" id="KRO72308.1"/>
    </source>
</evidence>
<name>A0A0R2SBV8_9GAMM</name>
<sequence>MRLVKNLIVIFVLAGLLSSCAGITSQIGSSPLLCCPGDYQNYSDYGLRTEGLPLFLRDYVVAEFERAFDEKGLSRNDQAHDIEVVLAYNHINLYPDQQDIDPFIRMESLNVELSYIAQINIEIAETATRKKVWAGAISRIHQVTPGEYMHEERASPEFYKAFARVLENYPIKE</sequence>
<accession>A0A0R2SBV8</accession>
<evidence type="ECO:0000313" key="2">
    <source>
        <dbReference type="Proteomes" id="UP000051934"/>
    </source>
</evidence>